<proteinExistence type="predicted"/>
<evidence type="ECO:0000313" key="3">
    <source>
        <dbReference type="Proteomes" id="UP000314294"/>
    </source>
</evidence>
<comment type="caution">
    <text evidence="2">The sequence shown here is derived from an EMBL/GenBank/DDBJ whole genome shotgun (WGS) entry which is preliminary data.</text>
</comment>
<organism evidence="2 3">
    <name type="scientific">Liparis tanakae</name>
    <name type="common">Tanaka's snailfish</name>
    <dbReference type="NCBI Taxonomy" id="230148"/>
    <lineage>
        <taxon>Eukaryota</taxon>
        <taxon>Metazoa</taxon>
        <taxon>Chordata</taxon>
        <taxon>Craniata</taxon>
        <taxon>Vertebrata</taxon>
        <taxon>Euteleostomi</taxon>
        <taxon>Actinopterygii</taxon>
        <taxon>Neopterygii</taxon>
        <taxon>Teleostei</taxon>
        <taxon>Neoteleostei</taxon>
        <taxon>Acanthomorphata</taxon>
        <taxon>Eupercaria</taxon>
        <taxon>Perciformes</taxon>
        <taxon>Cottioidei</taxon>
        <taxon>Cottales</taxon>
        <taxon>Liparidae</taxon>
        <taxon>Liparis</taxon>
    </lineage>
</organism>
<keyword evidence="3" id="KW-1185">Reference proteome</keyword>
<feature type="region of interest" description="Disordered" evidence="1">
    <location>
        <begin position="127"/>
        <end position="153"/>
    </location>
</feature>
<name>A0A4Z2H0X7_9TELE</name>
<gene>
    <name evidence="2" type="ORF">EYF80_030313</name>
</gene>
<dbReference type="Proteomes" id="UP000314294">
    <property type="component" value="Unassembled WGS sequence"/>
</dbReference>
<protein>
    <submittedName>
        <fullName evidence="2">Uncharacterized protein</fullName>
    </submittedName>
</protein>
<sequence length="153" mass="16783">MQLVVGAWKSLHFIFLIEPPAAPTSPAGPAYQDLTGRQQRPPITRHHEDWPIRVHTQKPAVSCQGPGSGAEWNQIRRTEVFRARAAGRGRKGARRVYREQLRRFPGPSRLFPGLSGAWTALRAARSEAPRGQRAVPPPLSAALTAKGALKTAD</sequence>
<evidence type="ECO:0000313" key="2">
    <source>
        <dbReference type="EMBL" id="TNN59498.1"/>
    </source>
</evidence>
<reference evidence="2 3" key="1">
    <citation type="submission" date="2019-03" db="EMBL/GenBank/DDBJ databases">
        <title>First draft genome of Liparis tanakae, snailfish: a comprehensive survey of snailfish specific genes.</title>
        <authorList>
            <person name="Kim W."/>
            <person name="Song I."/>
            <person name="Jeong J.-H."/>
            <person name="Kim D."/>
            <person name="Kim S."/>
            <person name="Ryu S."/>
            <person name="Song J.Y."/>
            <person name="Lee S.K."/>
        </authorList>
    </citation>
    <scope>NUCLEOTIDE SEQUENCE [LARGE SCALE GENOMIC DNA]</scope>
    <source>
        <tissue evidence="2">Muscle</tissue>
    </source>
</reference>
<accession>A0A4Z2H0X7</accession>
<evidence type="ECO:0000256" key="1">
    <source>
        <dbReference type="SAM" id="MobiDB-lite"/>
    </source>
</evidence>
<dbReference type="EMBL" id="SRLO01000355">
    <property type="protein sequence ID" value="TNN59498.1"/>
    <property type="molecule type" value="Genomic_DNA"/>
</dbReference>
<feature type="compositionally biased region" description="Low complexity" evidence="1">
    <location>
        <begin position="141"/>
        <end position="153"/>
    </location>
</feature>
<dbReference type="AlphaFoldDB" id="A0A4Z2H0X7"/>